<evidence type="ECO:0000313" key="4">
    <source>
        <dbReference type="Proteomes" id="UP001175000"/>
    </source>
</evidence>
<sequence length="550" mass="61724">MLATDRTESIACSVSSAQHGGPVEIEIGHGVPGQLRYPAKVEWPYYLVGTPSARNEASVGQLSRAVPGWARSYHERGRSSANSSFRPLQINRPILPRVGRSCVALLCRNHSSNNGERDDLVILRCLEHTADFRGPSWLPRIPPGFTRDGTLWSIMFHKDAKLEEVVIVVDRADSSNTLSSSELDSPNKEFSDVPKWSQSQSYTGALPLPTIEAFIHSSAIAYLVCMAISIRFIVQHRQYLEENAPSQECQANESESLTMVESNFDINVAALQDLTFTQAKLIDLFWDIGVGQGGRLLHGWIFYHVACRTVTSILEYSALPYWLLIEILFRPDSLVSLHFLLLSLSKTHRSTGYLNLAFLAFGVAHVLFFGTLWSTATGYKSPVQDGYSMPDGSWVTRSSESLRICWNVDYERLSDKSGLHEDQGVVLGPTFGSLFRSFEELSPPDNMLGSFRESNGFWGRFNPTTASADFQNIYAYARTKYTLERFMVHYLLSLNSLDLTPKNNATWDANHPYCSRLGPKGFRVSLTRLATPRAGVRLRSRDGNSWETWR</sequence>
<name>A0AA39U364_9PEZI</name>
<evidence type="ECO:0000256" key="1">
    <source>
        <dbReference type="SAM" id="MobiDB-lite"/>
    </source>
</evidence>
<feature type="region of interest" description="Disordered" evidence="1">
    <location>
        <begin position="176"/>
        <end position="195"/>
    </location>
</feature>
<feature type="transmembrane region" description="Helical" evidence="2">
    <location>
        <begin position="353"/>
        <end position="373"/>
    </location>
</feature>
<dbReference type="AlphaFoldDB" id="A0AA39U364"/>
<evidence type="ECO:0000313" key="3">
    <source>
        <dbReference type="EMBL" id="KAK0610760.1"/>
    </source>
</evidence>
<keyword evidence="2" id="KW-0812">Transmembrane</keyword>
<dbReference type="EMBL" id="JAULSU010000007">
    <property type="protein sequence ID" value="KAK0610760.1"/>
    <property type="molecule type" value="Genomic_DNA"/>
</dbReference>
<comment type="caution">
    <text evidence="3">The sequence shown here is derived from an EMBL/GenBank/DDBJ whole genome shotgun (WGS) entry which is preliminary data.</text>
</comment>
<accession>A0AA39U364</accession>
<organism evidence="3 4">
    <name type="scientific">Immersiella caudata</name>
    <dbReference type="NCBI Taxonomy" id="314043"/>
    <lineage>
        <taxon>Eukaryota</taxon>
        <taxon>Fungi</taxon>
        <taxon>Dikarya</taxon>
        <taxon>Ascomycota</taxon>
        <taxon>Pezizomycotina</taxon>
        <taxon>Sordariomycetes</taxon>
        <taxon>Sordariomycetidae</taxon>
        <taxon>Sordariales</taxon>
        <taxon>Lasiosphaeriaceae</taxon>
        <taxon>Immersiella</taxon>
    </lineage>
</organism>
<reference evidence="3" key="1">
    <citation type="submission" date="2023-06" db="EMBL/GenBank/DDBJ databases">
        <title>Genome-scale phylogeny and comparative genomics of the fungal order Sordariales.</title>
        <authorList>
            <consortium name="Lawrence Berkeley National Laboratory"/>
            <person name="Hensen N."/>
            <person name="Bonometti L."/>
            <person name="Westerberg I."/>
            <person name="Brannstrom I.O."/>
            <person name="Guillou S."/>
            <person name="Cros-Aarteil S."/>
            <person name="Calhoun S."/>
            <person name="Haridas S."/>
            <person name="Kuo A."/>
            <person name="Mondo S."/>
            <person name="Pangilinan J."/>
            <person name="Riley R."/>
            <person name="Labutti K."/>
            <person name="Andreopoulos B."/>
            <person name="Lipzen A."/>
            <person name="Chen C."/>
            <person name="Yanf M."/>
            <person name="Daum C."/>
            <person name="Ng V."/>
            <person name="Clum A."/>
            <person name="Steindorff A."/>
            <person name="Ohm R."/>
            <person name="Martin F."/>
            <person name="Silar P."/>
            <person name="Natvig D."/>
            <person name="Lalanne C."/>
            <person name="Gautier V."/>
            <person name="Ament-Velasquez S.L."/>
            <person name="Kruys A."/>
            <person name="Hutchinson M.I."/>
            <person name="Powell A.J."/>
            <person name="Barry K."/>
            <person name="Miller A.N."/>
            <person name="Grigoriev I.V."/>
            <person name="Debuchy R."/>
            <person name="Gladieux P."/>
            <person name="Thoren M.H."/>
            <person name="Johannesson H."/>
        </authorList>
    </citation>
    <scope>NUCLEOTIDE SEQUENCE</scope>
    <source>
        <strain evidence="3">CBS 606.72</strain>
    </source>
</reference>
<dbReference type="Proteomes" id="UP001175000">
    <property type="component" value="Unassembled WGS sequence"/>
</dbReference>
<feature type="transmembrane region" description="Helical" evidence="2">
    <location>
        <begin position="213"/>
        <end position="234"/>
    </location>
</feature>
<keyword evidence="2" id="KW-0472">Membrane</keyword>
<protein>
    <submittedName>
        <fullName evidence="3">Uncharacterized protein</fullName>
    </submittedName>
</protein>
<evidence type="ECO:0000256" key="2">
    <source>
        <dbReference type="SAM" id="Phobius"/>
    </source>
</evidence>
<keyword evidence="4" id="KW-1185">Reference proteome</keyword>
<proteinExistence type="predicted"/>
<gene>
    <name evidence="3" type="ORF">B0T14DRAFT_313841</name>
</gene>
<keyword evidence="2" id="KW-1133">Transmembrane helix</keyword>